<gene>
    <name evidence="1" type="ORF">ACFOUW_05870</name>
</gene>
<protein>
    <submittedName>
        <fullName evidence="1">PhoX family protein</fullName>
    </submittedName>
</protein>
<organism evidence="1 2">
    <name type="scientific">Tenggerimyces flavus</name>
    <dbReference type="NCBI Taxonomy" id="1708749"/>
    <lineage>
        <taxon>Bacteria</taxon>
        <taxon>Bacillati</taxon>
        <taxon>Actinomycetota</taxon>
        <taxon>Actinomycetes</taxon>
        <taxon>Propionibacteriales</taxon>
        <taxon>Nocardioidaceae</taxon>
        <taxon>Tenggerimyces</taxon>
    </lineage>
</organism>
<evidence type="ECO:0000313" key="2">
    <source>
        <dbReference type="Proteomes" id="UP001595699"/>
    </source>
</evidence>
<sequence length="675" mass="73194">MKRVMLPLIHRRGSRSHVTCEYRCGNACDKPVPNKSDNKYLGDIIQSALSRRNLLKGSAAGALVLSTGSMLAGATTAAADSTGNGAAKHGGGGGGGGFKLNSLKFDTVPPNSDDKLTVPKGFQQAVIVAWGDPIVPGAPAFNLDAQTPKAQEGQFGYNCDYVAVMPLDKDWSHERALLVVNNEYTNENNMFDGWTTGAAATVDQLKIAQAAHGLSVVEIERVGRTGRWAQRKKGSRRYNRRITATTKIQVTGPAAGHALLKTAADPSGRWVKGTIGNCSGGTTPYGTTLHGEENFNGYFEASGPVNSAYEAAFKRYGLPLAVNAGRSWARVDERWDVAKNPNEANRFGWIVELDPYDADAAPRKRTMLGRMKHEGATTTLSEDGHLVAYTGDDERFDYLYKFVSRDKYRRGHSRRDREHNLSLLDRGTLYVARFLDEQPGDTEYDGIGEWIPLTSDKESYVDGFTVAEVLINTRLAADTVGPTKMDRPEDVERNPVNGSVYIACTNNTARTPAQVDEANPRPANKDGHIIELDEAGGDAASDLFRWRIFLVCGDPTDPSTYFGGYDKTKVSPISCPDNVAFDKSGNLWISTDGNTLGSNDGFFAVPTKGAERGHVKQFLTVPAEAETCGPWITDDQRTAIVAVQHPGEGGTVAEPTSHWPFGGVPRPSVACVWKD</sequence>
<dbReference type="Proteomes" id="UP001595699">
    <property type="component" value="Unassembled WGS sequence"/>
</dbReference>
<dbReference type="InterPro" id="IPR008557">
    <property type="entry name" value="PhoX"/>
</dbReference>
<name>A0ABV7Y6V4_9ACTN</name>
<dbReference type="SUPFAM" id="SSF63829">
    <property type="entry name" value="Calcium-dependent phosphotriesterase"/>
    <property type="match status" value="1"/>
</dbReference>
<proteinExistence type="predicted"/>
<reference evidence="2" key="1">
    <citation type="journal article" date="2019" name="Int. J. Syst. Evol. Microbiol.">
        <title>The Global Catalogue of Microorganisms (GCM) 10K type strain sequencing project: providing services to taxonomists for standard genome sequencing and annotation.</title>
        <authorList>
            <consortium name="The Broad Institute Genomics Platform"/>
            <consortium name="The Broad Institute Genome Sequencing Center for Infectious Disease"/>
            <person name="Wu L."/>
            <person name="Ma J."/>
        </authorList>
    </citation>
    <scope>NUCLEOTIDE SEQUENCE [LARGE SCALE GENOMIC DNA]</scope>
    <source>
        <strain evidence="2">CGMCC 4.7241</strain>
    </source>
</reference>
<comment type="caution">
    <text evidence="1">The sequence shown here is derived from an EMBL/GenBank/DDBJ whole genome shotgun (WGS) entry which is preliminary data.</text>
</comment>
<dbReference type="EMBL" id="JBHRZH010000005">
    <property type="protein sequence ID" value="MFC3760356.1"/>
    <property type="molecule type" value="Genomic_DNA"/>
</dbReference>
<dbReference type="PROSITE" id="PS51318">
    <property type="entry name" value="TAT"/>
    <property type="match status" value="1"/>
</dbReference>
<dbReference type="RefSeq" id="WP_205122593.1">
    <property type="nucleotide sequence ID" value="NZ_JAFBCM010000001.1"/>
</dbReference>
<dbReference type="PANTHER" id="PTHR35399:SF2">
    <property type="entry name" value="DUF839 DOMAIN-CONTAINING PROTEIN"/>
    <property type="match status" value="1"/>
</dbReference>
<keyword evidence="2" id="KW-1185">Reference proteome</keyword>
<dbReference type="Pfam" id="PF05787">
    <property type="entry name" value="PhoX"/>
    <property type="match status" value="1"/>
</dbReference>
<dbReference type="InterPro" id="IPR006311">
    <property type="entry name" value="TAT_signal"/>
</dbReference>
<evidence type="ECO:0000313" key="1">
    <source>
        <dbReference type="EMBL" id="MFC3760356.1"/>
    </source>
</evidence>
<dbReference type="PANTHER" id="PTHR35399">
    <property type="entry name" value="SLR8030 PROTEIN"/>
    <property type="match status" value="1"/>
</dbReference>
<accession>A0ABV7Y6V4</accession>